<reference evidence="2 3" key="1">
    <citation type="submission" date="2019-12" db="EMBL/GenBank/DDBJ databases">
        <title>Nocardia sp. nov. ET3-3 isolated from soil.</title>
        <authorList>
            <person name="Kanchanasin P."/>
            <person name="Tanasupawat S."/>
            <person name="Yuki M."/>
            <person name="Kudo T."/>
        </authorList>
    </citation>
    <scope>NUCLEOTIDE SEQUENCE [LARGE SCALE GENOMIC DNA]</scope>
    <source>
        <strain evidence="2 3">ET3-3</strain>
    </source>
</reference>
<name>A0A7K1V784_9NOCA</name>
<sequence>MTESAASEVVSLDQSEVETIYVLASKYGVTIEELPRLGAEPVTLVTVILVGGSTAIACVLRALDQRRGGQVIDLRAGARKKFFRTPDVAFGTFVIIAADGSVTVRVKEPDRTLGKLLSTLPEILPGGGSVRDAATAVCGAFEQEVELEPGDCRQTEAG</sequence>
<keyword evidence="3" id="KW-1185">Reference proteome</keyword>
<evidence type="ECO:0000256" key="1">
    <source>
        <dbReference type="SAM" id="Phobius"/>
    </source>
</evidence>
<proteinExistence type="predicted"/>
<evidence type="ECO:0000313" key="2">
    <source>
        <dbReference type="EMBL" id="MVU82331.1"/>
    </source>
</evidence>
<dbReference type="EMBL" id="WRPP01000009">
    <property type="protein sequence ID" value="MVU82331.1"/>
    <property type="molecule type" value="Genomic_DNA"/>
</dbReference>
<feature type="transmembrane region" description="Helical" evidence="1">
    <location>
        <begin position="42"/>
        <end position="63"/>
    </location>
</feature>
<comment type="caution">
    <text evidence="2">The sequence shown here is derived from an EMBL/GenBank/DDBJ whole genome shotgun (WGS) entry which is preliminary data.</text>
</comment>
<keyword evidence="1" id="KW-1133">Transmembrane helix</keyword>
<dbReference type="RefSeq" id="WP_157391951.1">
    <property type="nucleotide sequence ID" value="NZ_WRPP01000009.1"/>
</dbReference>
<dbReference type="AlphaFoldDB" id="A0A7K1V784"/>
<accession>A0A7K1V784</accession>
<keyword evidence="1" id="KW-0812">Transmembrane</keyword>
<protein>
    <submittedName>
        <fullName evidence="2">Uncharacterized protein</fullName>
    </submittedName>
</protein>
<evidence type="ECO:0000313" key="3">
    <source>
        <dbReference type="Proteomes" id="UP000466794"/>
    </source>
</evidence>
<dbReference type="Proteomes" id="UP000466794">
    <property type="component" value="Unassembled WGS sequence"/>
</dbReference>
<keyword evidence="1" id="KW-0472">Membrane</keyword>
<organism evidence="2 3">
    <name type="scientific">Nocardia terrae</name>
    <dbReference type="NCBI Taxonomy" id="2675851"/>
    <lineage>
        <taxon>Bacteria</taxon>
        <taxon>Bacillati</taxon>
        <taxon>Actinomycetota</taxon>
        <taxon>Actinomycetes</taxon>
        <taxon>Mycobacteriales</taxon>
        <taxon>Nocardiaceae</taxon>
        <taxon>Nocardia</taxon>
    </lineage>
</organism>
<gene>
    <name evidence="2" type="ORF">GPX89_34490</name>
</gene>